<dbReference type="InterPro" id="IPR009081">
    <property type="entry name" value="PP-bd_ACP"/>
</dbReference>
<feature type="transmembrane region" description="Helical" evidence="6">
    <location>
        <begin position="1462"/>
        <end position="1486"/>
    </location>
</feature>
<dbReference type="Pfam" id="PF00550">
    <property type="entry name" value="PP-binding"/>
    <property type="match status" value="2"/>
</dbReference>
<dbReference type="PANTHER" id="PTHR45527:SF1">
    <property type="entry name" value="FATTY ACID SYNTHASE"/>
    <property type="match status" value="1"/>
</dbReference>
<dbReference type="Gene3D" id="3.30.300.30">
    <property type="match status" value="1"/>
</dbReference>
<keyword evidence="6" id="KW-0472">Membrane</keyword>
<dbReference type="Gene3D" id="1.10.1200.10">
    <property type="entry name" value="ACP-like"/>
    <property type="match status" value="1"/>
</dbReference>
<dbReference type="PROSITE" id="PS00455">
    <property type="entry name" value="AMP_BINDING"/>
    <property type="match status" value="1"/>
</dbReference>
<feature type="transmembrane region" description="Helical" evidence="6">
    <location>
        <begin position="1663"/>
        <end position="1691"/>
    </location>
</feature>
<evidence type="ECO:0000256" key="6">
    <source>
        <dbReference type="SAM" id="Phobius"/>
    </source>
</evidence>
<name>A0AAD3H229_9STRA</name>
<dbReference type="EMBL" id="BLLK01000022">
    <property type="protein sequence ID" value="GFH47059.1"/>
    <property type="molecule type" value="Genomic_DNA"/>
</dbReference>
<keyword evidence="3" id="KW-0436">Ligase</keyword>
<feature type="domain" description="Carrier" evidence="7">
    <location>
        <begin position="266"/>
        <end position="344"/>
    </location>
</feature>
<sequence length="2485" mass="277084">MSLIIKAYMFPFAGGTSRAYSHLSSILKKKKLDVEKNPKIQLVLCPIDLPGRMMDYHPGNEITYDIPTLADEVISKIFFSDESSFNHSDQYILIGHSYGAILAFEVAKRVKARGFKDPLALFVSAARAPSSSALTDGDDSKPVSEMDLQGISKYLKSKGSEDTTFDFTLNDPVLEEMVTTCIRADYKGLESYVPNNDVVSCEISVVCGENDKLVSTDDLLGWKKHSKDDVDIEIIAGKGHFYLDDAEAVEKLARVILCKLGKILGNHTREEVDVLKEIYASVLNLDQDNALTCKSDFFELGGSSLDTISLITQIEAKFGVRLTQNEFFLAPKICDLALRITQLRQTALEFPKLIPLPDSTEDGKWFPASHSQEQMIALWESSPSMYNMTTTIEFLEEAIDVDILQKAFTFVVEQQPTLRTIVKIQGKNKFMQCVLPKSRTNECFTVKVCEAKNLKELSNVIKTESHYIFPLYEPPIVRGVVIKNVKGKDFLFLSQYHVGSDSWALVVLRKQILEAYTSIKRRGSLVECQKMPCHPNFIDWTIWQRQCLIDFGQEEKQLKYWREKLDGLPKLLLPLDKPRPSILGNGGLQIPIKICSNVIKRFNDIVTSQGANLYAGLLTVYMCILQRLGGADDFAVGIALANRNAAGLHDLIGYFANEITIRAKFKENDTFETLLQQVRENVLEGMANADVAFHDVVKALNVPRDSSSTPLFQAFFALQERKWWTLEDICSNDGKAKFELQNFSTHLSKFEVHMFIRNDEFGGIEGELTIATDLFDPHTGRRVADMFHLLVETITTAPPDTSIYRHNLLTSSDREISASANTTETGFDNPVQSILDWNFVENSSPALIQDDEDNTTVTYAELKLMVERVKTFLTLQVGSTSDILAPFPVGLLVTSNPQGLAAIYGVLASGCSIVVVDPEKTTKERCEMIFEDSQVKLVFIDDNFYTQFETLSIDLDISTLQTVLSTSPQTFSPMSAITPDTVFGYFYTSGTTGKPKGVIIRHGNVLNLVNWWINFFDLKSSDRILLFSSLSFIMSLRQYIPTLVSGGTIVLPKSSLEFESAILKGEVNKLICTPSALGVLDIEKVSKNIEAVQVAGEAPRLALMRAWKPKVKHLYIGLGPTELCAHALCGEFDGNTICIGLPAANCKAYIVESKSHQEAPINVVGELWISGKNVVHGYLNRSKEKNFFENPFENGLRCYRTGDLAKRLHDGRIQFLGRADTQLKINGLRIEAGEIINAIPEGLKSAHVVSENGILTMYKTRELRAIDLKKALEVKLPKYMVPTKYFTVETFPLNKNKKLDVAKLIEDGEESVTGDDFYSDVAVSATLLESTIKSIWMESLGLKDVSLNANFFDAGGTSLSAVLVCRALCETLQTDIAVQDVFTYPTIATFANFIEKNKEFAAETGDPRPLFFLPGGEKVMNTFLFNLFQGLGLAIMSVLVFLPVIATIFFSARSLSFFGRFGFAFIPAILAGGAFLHVTLVFLSKWMLIGKYRQGKAILFSSYFLRWWLMRRIMQTCRLYSWAFDDTNLSRYFYSFYGAKIGRNFSMENIYLLEPDLVSIGDNCLVEYEAQFCTSCIQNGLLELRPISIGNNVKIGTRSVLLGGCNIHDGCEVAPKTTVDHKTSSISSNQTLEGSPASIRDANNLSSNVQDKEKRWTYSKGKLFTVCQLICDIFIVAIFTSCLYIGAMIAFHVDAKFGIVGVVLFMTTLFFYVIGAMFLLIVALLKRLLLPRLETDTTYGSHWFLLRKWFLDRLFLSPVFALALSRCLETTTTYPLYLRLLGADLGNKVWLSYIHIRVGIEFLKIGDGVHTGMQTYITTSTSSEEGVTFHFTIIGSETTCGQRSLILPGAFLGQNATVGAETCVPEFFRLEDNGTILGSPPITFHTSKTNAEVVNESQHLASTFHEMEPTEHNLIKCTNNENSDVERYEISSAKMPFWLYGVLMNLIQLVLPIFILGPYLAVFYSIFMTAKRFVLSTVGIILIVPVTFIIGSILLMGVIKSFQLAFFGGALSTGTIHYYSAKFMQWYILADLVYLCTSTILVPFSGTELFCIWLRIMGSKIGKRVFISPENGGFRELDFLDVGDDCCILTPNLNSHYADHGIMQFCPTVLKEGCEINFGATIMPLTSYGKNCIIAPFAVTTKGQHCRDSTCFVGNPCKPAKICYDNVAILFGGLGSAYPGMLKEFDSDCSDAMIERASNIVGIDVKSLCDINTIGKKLEDESIAQIVVTVANLVTAEAMKEIQSSLLSKAKLVAGFSVGEFAALCYSGAISFEDTLKLVKVQCDEFTKIRKMIGLGALCNIRGLSRNRVEKLCKRFMCSIANVIYDEGSTNEDSSNKNVFVCGGLESNVERLVNFIATIKDPENGSIVSSEKLRVRTANHTLLMKPALSKFRTVLAQTKIQMPKDCLVYSNVTGKPYRSIEEIRKLLPLQMIRPVKWQEVLHNLYFQENCRTFVDCSAMQTQSKIAELVLGNEKEAIEIVSFNEE</sequence>
<dbReference type="PANTHER" id="PTHR45527">
    <property type="entry name" value="NONRIBOSOMAL PEPTIDE SYNTHETASE"/>
    <property type="match status" value="1"/>
</dbReference>
<evidence type="ECO:0000256" key="5">
    <source>
        <dbReference type="SAM" id="MobiDB-lite"/>
    </source>
</evidence>
<organism evidence="8 9">
    <name type="scientific">Chaetoceros tenuissimus</name>
    <dbReference type="NCBI Taxonomy" id="426638"/>
    <lineage>
        <taxon>Eukaryota</taxon>
        <taxon>Sar</taxon>
        <taxon>Stramenopiles</taxon>
        <taxon>Ochrophyta</taxon>
        <taxon>Bacillariophyta</taxon>
        <taxon>Coscinodiscophyceae</taxon>
        <taxon>Chaetocerotophycidae</taxon>
        <taxon>Chaetocerotales</taxon>
        <taxon>Chaetocerotaceae</taxon>
        <taxon>Chaetoceros</taxon>
    </lineage>
</organism>
<dbReference type="Pfam" id="PF00975">
    <property type="entry name" value="Thioesterase"/>
    <property type="match status" value="1"/>
</dbReference>
<evidence type="ECO:0000259" key="7">
    <source>
        <dbReference type="PROSITE" id="PS50075"/>
    </source>
</evidence>
<dbReference type="InterPro" id="IPR011004">
    <property type="entry name" value="Trimer_LpxA-like_sf"/>
</dbReference>
<dbReference type="GO" id="GO:0005737">
    <property type="term" value="C:cytoplasm"/>
    <property type="evidence" value="ECO:0007669"/>
    <property type="project" value="TreeGrafter"/>
</dbReference>
<feature type="transmembrane region" description="Helical" evidence="6">
    <location>
        <begin position="1937"/>
        <end position="1967"/>
    </location>
</feature>
<dbReference type="InterPro" id="IPR023213">
    <property type="entry name" value="CAT-like_dom_sf"/>
</dbReference>
<dbReference type="GO" id="GO:0044550">
    <property type="term" value="P:secondary metabolite biosynthetic process"/>
    <property type="evidence" value="ECO:0007669"/>
    <property type="project" value="TreeGrafter"/>
</dbReference>
<dbReference type="InterPro" id="IPR029058">
    <property type="entry name" value="AB_hydrolase_fold"/>
</dbReference>
<dbReference type="InterPro" id="IPR014043">
    <property type="entry name" value="Acyl_transferase_dom"/>
</dbReference>
<dbReference type="Gene3D" id="3.30.70.250">
    <property type="entry name" value="Malonyl-CoA ACP transacylase, ACP-binding"/>
    <property type="match status" value="1"/>
</dbReference>
<dbReference type="InterPro" id="IPR001242">
    <property type="entry name" value="Condensation_dom"/>
</dbReference>
<dbReference type="InterPro" id="IPR001227">
    <property type="entry name" value="Ac_transferase_dom_sf"/>
</dbReference>
<feature type="region of interest" description="Disordered" evidence="5">
    <location>
        <begin position="1624"/>
        <end position="1643"/>
    </location>
</feature>
<evidence type="ECO:0000256" key="4">
    <source>
        <dbReference type="ARBA" id="ARBA00022679"/>
    </source>
</evidence>
<accession>A0AAD3H229</accession>
<dbReference type="SUPFAM" id="SSF47336">
    <property type="entry name" value="ACP-like"/>
    <property type="match status" value="2"/>
</dbReference>
<keyword evidence="9" id="KW-1185">Reference proteome</keyword>
<feature type="compositionally biased region" description="Polar residues" evidence="5">
    <location>
        <begin position="1624"/>
        <end position="1633"/>
    </location>
</feature>
<dbReference type="GO" id="GO:0016740">
    <property type="term" value="F:transferase activity"/>
    <property type="evidence" value="ECO:0007669"/>
    <property type="project" value="UniProtKB-KW"/>
</dbReference>
<evidence type="ECO:0000313" key="8">
    <source>
        <dbReference type="EMBL" id="GFH47059.1"/>
    </source>
</evidence>
<dbReference type="GO" id="GO:0016874">
    <property type="term" value="F:ligase activity"/>
    <property type="evidence" value="ECO:0007669"/>
    <property type="project" value="UniProtKB-KW"/>
</dbReference>
<dbReference type="SMART" id="SM00827">
    <property type="entry name" value="PKS_AT"/>
    <property type="match status" value="1"/>
</dbReference>
<dbReference type="Pfam" id="PF00668">
    <property type="entry name" value="Condensation"/>
    <property type="match status" value="1"/>
</dbReference>
<dbReference type="Gene3D" id="3.30.559.10">
    <property type="entry name" value="Chloramphenicol acetyltransferase-like domain"/>
    <property type="match status" value="1"/>
</dbReference>
<dbReference type="Gene3D" id="3.40.50.12780">
    <property type="entry name" value="N-terminal domain of ligase-like"/>
    <property type="match status" value="1"/>
</dbReference>
<feature type="transmembrane region" description="Helical" evidence="6">
    <location>
        <begin position="1697"/>
        <end position="1725"/>
    </location>
</feature>
<dbReference type="Gene3D" id="3.40.50.1820">
    <property type="entry name" value="alpha/beta hydrolase"/>
    <property type="match status" value="2"/>
</dbReference>
<dbReference type="InterPro" id="IPR020845">
    <property type="entry name" value="AMP-binding_CS"/>
</dbReference>
<dbReference type="InterPro" id="IPR020806">
    <property type="entry name" value="PKS_PP-bd"/>
</dbReference>
<feature type="transmembrane region" description="Helical" evidence="6">
    <location>
        <begin position="1973"/>
        <end position="1995"/>
    </location>
</feature>
<evidence type="ECO:0000313" key="9">
    <source>
        <dbReference type="Proteomes" id="UP001054902"/>
    </source>
</evidence>
<dbReference type="Proteomes" id="UP001054902">
    <property type="component" value="Unassembled WGS sequence"/>
</dbReference>
<dbReference type="Gene3D" id="2.160.10.10">
    <property type="entry name" value="Hexapeptide repeat proteins"/>
    <property type="match status" value="3"/>
</dbReference>
<dbReference type="InterPro" id="IPR016035">
    <property type="entry name" value="Acyl_Trfase/lysoPLipase"/>
</dbReference>
<dbReference type="GO" id="GO:0043041">
    <property type="term" value="P:amino acid activation for nonribosomal peptide biosynthetic process"/>
    <property type="evidence" value="ECO:0007669"/>
    <property type="project" value="TreeGrafter"/>
</dbReference>
<dbReference type="InterPro" id="IPR045851">
    <property type="entry name" value="AMP-bd_C_sf"/>
</dbReference>
<keyword evidence="2" id="KW-0597">Phosphoprotein</keyword>
<dbReference type="InterPro" id="IPR042099">
    <property type="entry name" value="ANL_N_sf"/>
</dbReference>
<feature type="transmembrane region" description="Helical" evidence="6">
    <location>
        <begin position="2032"/>
        <end position="2054"/>
    </location>
</feature>
<evidence type="ECO:0000256" key="1">
    <source>
        <dbReference type="ARBA" id="ARBA00022450"/>
    </source>
</evidence>
<keyword evidence="6" id="KW-1133">Transmembrane helix</keyword>
<feature type="domain" description="Carrier" evidence="7">
    <location>
        <begin position="1323"/>
        <end position="1398"/>
    </location>
</feature>
<dbReference type="InterPro" id="IPR036736">
    <property type="entry name" value="ACP-like_sf"/>
</dbReference>
<gene>
    <name evidence="8" type="ORF">CTEN210_03534</name>
</gene>
<dbReference type="SUPFAM" id="SSF52777">
    <property type="entry name" value="CoA-dependent acyltransferases"/>
    <property type="match status" value="2"/>
</dbReference>
<comment type="caution">
    <text evidence="8">The sequence shown here is derived from an EMBL/GenBank/DDBJ whole genome shotgun (WGS) entry which is preliminary data.</text>
</comment>
<dbReference type="SUPFAM" id="SSF52151">
    <property type="entry name" value="FabD/lysophospholipase-like"/>
    <property type="match status" value="1"/>
</dbReference>
<keyword evidence="1" id="KW-0596">Phosphopantetheine</keyword>
<keyword evidence="6" id="KW-0812">Transmembrane</keyword>
<feature type="transmembrane region" description="Helical" evidence="6">
    <location>
        <begin position="2002"/>
        <end position="2020"/>
    </location>
</feature>
<dbReference type="Pfam" id="PF00501">
    <property type="entry name" value="AMP-binding"/>
    <property type="match status" value="1"/>
</dbReference>
<dbReference type="Gene3D" id="3.40.366.10">
    <property type="entry name" value="Malonyl-Coenzyme A Acyl Carrier Protein, domain 2"/>
    <property type="match status" value="1"/>
</dbReference>
<dbReference type="SUPFAM" id="SSF56801">
    <property type="entry name" value="Acetyl-CoA synthetase-like"/>
    <property type="match status" value="1"/>
</dbReference>
<protein>
    <recommendedName>
        <fullName evidence="7">Carrier domain-containing protein</fullName>
    </recommendedName>
</protein>
<reference evidence="8 9" key="1">
    <citation type="journal article" date="2021" name="Sci. Rep.">
        <title>The genome of the diatom Chaetoceros tenuissimus carries an ancient integrated fragment of an extant virus.</title>
        <authorList>
            <person name="Hongo Y."/>
            <person name="Kimura K."/>
            <person name="Takaki Y."/>
            <person name="Yoshida Y."/>
            <person name="Baba S."/>
            <person name="Kobayashi G."/>
            <person name="Nagasaki K."/>
            <person name="Hano T."/>
            <person name="Tomaru Y."/>
        </authorList>
    </citation>
    <scope>NUCLEOTIDE SEQUENCE [LARGE SCALE GENOMIC DNA]</scope>
    <source>
        <strain evidence="8 9">NIES-3715</strain>
    </source>
</reference>
<dbReference type="SUPFAM" id="SSF53474">
    <property type="entry name" value="alpha/beta-Hydrolases"/>
    <property type="match status" value="1"/>
</dbReference>
<evidence type="ECO:0000256" key="3">
    <source>
        <dbReference type="ARBA" id="ARBA00022598"/>
    </source>
</evidence>
<evidence type="ECO:0000256" key="2">
    <source>
        <dbReference type="ARBA" id="ARBA00022553"/>
    </source>
</evidence>
<dbReference type="PROSITE" id="PS50075">
    <property type="entry name" value="CARRIER"/>
    <property type="match status" value="2"/>
</dbReference>
<dbReference type="GO" id="GO:0031177">
    <property type="term" value="F:phosphopantetheine binding"/>
    <property type="evidence" value="ECO:0007669"/>
    <property type="project" value="InterPro"/>
</dbReference>
<dbReference type="Gene3D" id="3.30.559.30">
    <property type="entry name" value="Nonribosomal peptide synthetase, condensation domain"/>
    <property type="match status" value="1"/>
</dbReference>
<dbReference type="InterPro" id="IPR000873">
    <property type="entry name" value="AMP-dep_synth/lig_dom"/>
</dbReference>
<proteinExistence type="predicted"/>
<dbReference type="SMART" id="SM00823">
    <property type="entry name" value="PKS_PP"/>
    <property type="match status" value="2"/>
</dbReference>
<dbReference type="InterPro" id="IPR001031">
    <property type="entry name" value="Thioesterase"/>
</dbReference>
<dbReference type="SUPFAM" id="SSF51161">
    <property type="entry name" value="Trimeric LpxA-like enzymes"/>
    <property type="match status" value="3"/>
</dbReference>
<feature type="transmembrane region" description="Helical" evidence="6">
    <location>
        <begin position="1427"/>
        <end position="1450"/>
    </location>
</feature>
<keyword evidence="4" id="KW-0808">Transferase</keyword>